<accession>A0AAV9U605</accession>
<dbReference type="EMBL" id="JAVHNQ010000011">
    <property type="protein sequence ID" value="KAK6336307.1"/>
    <property type="molecule type" value="Genomic_DNA"/>
</dbReference>
<evidence type="ECO:0000256" key="1">
    <source>
        <dbReference type="SAM" id="MobiDB-lite"/>
    </source>
</evidence>
<feature type="compositionally biased region" description="Basic and acidic residues" evidence="1">
    <location>
        <begin position="102"/>
        <end position="112"/>
    </location>
</feature>
<evidence type="ECO:0000313" key="3">
    <source>
        <dbReference type="Proteomes" id="UP001375240"/>
    </source>
</evidence>
<sequence>MTRILLRQEHKPGSEPLDSYQTSLDQKPTFRDPECPPLQVLPVKVITEAYEQQGSKGSDLDCQLRTATERMADSIEGLDKLGDEFQSAMEKAKTNALSGQASREKHNNTKDIDDVDASSEKTLTPTASCDGDYYDKELEDLNIQEETFIDIIEAFASSTIDTIEEATEAAKEWGGSVFKAARHNLLKAKTEFIGSPDAVNGGGKPATGLLDRIKAAIQGIWNKLAGVFNHLKEQLISFAKGALEYVSDRWKTFKSTLKSIAEDIAAFFGGKG</sequence>
<dbReference type="AlphaFoldDB" id="A0AAV9U605"/>
<feature type="region of interest" description="Disordered" evidence="1">
    <location>
        <begin position="1"/>
        <end position="36"/>
    </location>
</feature>
<reference evidence="2 3" key="1">
    <citation type="submission" date="2019-10" db="EMBL/GenBank/DDBJ databases">
        <authorList>
            <person name="Palmer J.M."/>
        </authorList>
    </citation>
    <scope>NUCLEOTIDE SEQUENCE [LARGE SCALE GENOMIC DNA]</scope>
    <source>
        <strain evidence="2 3">TWF696</strain>
    </source>
</reference>
<name>A0AAV9U605_9PEZI</name>
<feature type="compositionally biased region" description="Basic and acidic residues" evidence="1">
    <location>
        <begin position="1"/>
        <end position="13"/>
    </location>
</feature>
<protein>
    <submittedName>
        <fullName evidence="2">Uncharacterized protein</fullName>
    </submittedName>
</protein>
<organism evidence="2 3">
    <name type="scientific">Orbilia brochopaga</name>
    <dbReference type="NCBI Taxonomy" id="3140254"/>
    <lineage>
        <taxon>Eukaryota</taxon>
        <taxon>Fungi</taxon>
        <taxon>Dikarya</taxon>
        <taxon>Ascomycota</taxon>
        <taxon>Pezizomycotina</taxon>
        <taxon>Orbiliomycetes</taxon>
        <taxon>Orbiliales</taxon>
        <taxon>Orbiliaceae</taxon>
        <taxon>Orbilia</taxon>
    </lineage>
</organism>
<gene>
    <name evidence="2" type="ORF">TWF696_001869</name>
</gene>
<keyword evidence="3" id="KW-1185">Reference proteome</keyword>
<proteinExistence type="predicted"/>
<comment type="caution">
    <text evidence="2">The sequence shown here is derived from an EMBL/GenBank/DDBJ whole genome shotgun (WGS) entry which is preliminary data.</text>
</comment>
<dbReference type="Proteomes" id="UP001375240">
    <property type="component" value="Unassembled WGS sequence"/>
</dbReference>
<feature type="region of interest" description="Disordered" evidence="1">
    <location>
        <begin position="91"/>
        <end position="128"/>
    </location>
</feature>
<evidence type="ECO:0000313" key="2">
    <source>
        <dbReference type="EMBL" id="KAK6336307.1"/>
    </source>
</evidence>